<dbReference type="AlphaFoldDB" id="A0A4Z0YTG0"/>
<gene>
    <name evidence="2" type="ORF">E0Z10_g1137</name>
</gene>
<dbReference type="Proteomes" id="UP000297716">
    <property type="component" value="Unassembled WGS sequence"/>
</dbReference>
<evidence type="ECO:0000313" key="2">
    <source>
        <dbReference type="EMBL" id="TGJ87649.1"/>
    </source>
</evidence>
<feature type="compositionally biased region" description="Basic and acidic residues" evidence="1">
    <location>
        <begin position="403"/>
        <end position="424"/>
    </location>
</feature>
<feature type="region of interest" description="Disordered" evidence="1">
    <location>
        <begin position="403"/>
        <end position="431"/>
    </location>
</feature>
<name>A0A4Z0YTG0_9PEZI</name>
<evidence type="ECO:0000256" key="1">
    <source>
        <dbReference type="SAM" id="MobiDB-lite"/>
    </source>
</evidence>
<organism evidence="2 3">
    <name type="scientific">Xylaria hypoxylon</name>
    <dbReference type="NCBI Taxonomy" id="37992"/>
    <lineage>
        <taxon>Eukaryota</taxon>
        <taxon>Fungi</taxon>
        <taxon>Dikarya</taxon>
        <taxon>Ascomycota</taxon>
        <taxon>Pezizomycotina</taxon>
        <taxon>Sordariomycetes</taxon>
        <taxon>Xylariomycetidae</taxon>
        <taxon>Xylariales</taxon>
        <taxon>Xylariaceae</taxon>
        <taxon>Xylaria</taxon>
    </lineage>
</organism>
<accession>A0A4Z0YTG0</accession>
<keyword evidence="3" id="KW-1185">Reference proteome</keyword>
<reference evidence="2 3" key="1">
    <citation type="submission" date="2019-03" db="EMBL/GenBank/DDBJ databases">
        <title>Draft genome sequence of Xylaria hypoxylon DSM 108379, a ubiquitous saprotrophic-parasitic fungi on hardwood.</title>
        <authorList>
            <person name="Buettner E."/>
            <person name="Leonhardt S."/>
            <person name="Gebauer A.M."/>
            <person name="Liers C."/>
            <person name="Hofrichter M."/>
            <person name="Kellner H."/>
        </authorList>
    </citation>
    <scope>NUCLEOTIDE SEQUENCE [LARGE SCALE GENOMIC DNA]</scope>
    <source>
        <strain evidence="2 3">DSM 108379</strain>
    </source>
</reference>
<protein>
    <submittedName>
        <fullName evidence="2">Uncharacterized protein</fullName>
    </submittedName>
</protein>
<dbReference type="STRING" id="37992.A0A4Z0YTG0"/>
<sequence>MADSEENNMPQEQREKRERVLKRLELLQWVFDNNRCEDERINVKAAIQGYESGQIPYSRDFTLLYAGHVVDKCQTYESFCMDRNERLDRYFARYGPGWLWQEPPLAGPKNDALGMKGLCMERNLSADKFGIGRYEVNLKFTVQRDKVSKGTSQAYPHQKGSKRKNEKQNGDASCQLKTLLDSGATFPIILESDLARLNIDFSEYPAQGILTVNTLTGPTDIKFYEMYVSICSPDGESLVGQGDKASCPTEPQTLGGFCPVLAQRDSAAGNYATQRVSGMIPFDACYLSSAPSMARMWLGEDRRDVLGTSRLPGHLRFDSDKSFIFQYPPELETLRATARTPDRVIFMHESPDNPDLVLIDSDITSTQGKSEIAIGRYQNDDSNSRQKRCRKLLPQRVLRFRPQKESAKIVPKDNQRPWRNIEKERRKRQYR</sequence>
<comment type="caution">
    <text evidence="2">The sequence shown here is derived from an EMBL/GenBank/DDBJ whole genome shotgun (WGS) entry which is preliminary data.</text>
</comment>
<proteinExistence type="predicted"/>
<feature type="region of interest" description="Disordered" evidence="1">
    <location>
        <begin position="149"/>
        <end position="169"/>
    </location>
</feature>
<dbReference type="OrthoDB" id="5376010at2759"/>
<evidence type="ECO:0000313" key="3">
    <source>
        <dbReference type="Proteomes" id="UP000297716"/>
    </source>
</evidence>
<dbReference type="EMBL" id="SKBN01000011">
    <property type="protein sequence ID" value="TGJ87649.1"/>
    <property type="molecule type" value="Genomic_DNA"/>
</dbReference>